<evidence type="ECO:0000313" key="12">
    <source>
        <dbReference type="Proteomes" id="UP001201262"/>
    </source>
</evidence>
<comment type="subcellular location">
    <subcellularLocation>
        <location evidence="1">Membrane</location>
        <topology evidence="1">Multi-pass membrane protein</topology>
    </subcellularLocation>
</comment>
<dbReference type="GeneID" id="70252105"/>
<evidence type="ECO:0000256" key="9">
    <source>
        <dbReference type="SAM" id="Phobius"/>
    </source>
</evidence>
<evidence type="ECO:0000256" key="5">
    <source>
        <dbReference type="ARBA" id="ARBA00022989"/>
    </source>
</evidence>
<keyword evidence="6 9" id="KW-0472">Membrane</keyword>
<dbReference type="Proteomes" id="UP001201262">
    <property type="component" value="Unassembled WGS sequence"/>
</dbReference>
<proteinExistence type="inferred from homology"/>
<accession>A0AAD4KJ67</accession>
<feature type="transmembrane region" description="Helical" evidence="9">
    <location>
        <begin position="272"/>
        <end position="294"/>
    </location>
</feature>
<comment type="caution">
    <text evidence="11">The sequence shown here is derived from an EMBL/GenBank/DDBJ whole genome shotgun (WGS) entry which is preliminary data.</text>
</comment>
<feature type="domain" description="Major facilitator superfamily (MFS) profile" evidence="10">
    <location>
        <begin position="12"/>
        <end position="466"/>
    </location>
</feature>
<feature type="transmembrane region" description="Helical" evidence="9">
    <location>
        <begin position="341"/>
        <end position="359"/>
    </location>
</feature>
<evidence type="ECO:0000313" key="11">
    <source>
        <dbReference type="EMBL" id="KAH8692377.1"/>
    </source>
</evidence>
<feature type="transmembrane region" description="Helical" evidence="9">
    <location>
        <begin position="115"/>
        <end position="138"/>
    </location>
</feature>
<keyword evidence="5 9" id="KW-1133">Transmembrane helix</keyword>
<organism evidence="11 12">
    <name type="scientific">Talaromyces proteolyticus</name>
    <dbReference type="NCBI Taxonomy" id="1131652"/>
    <lineage>
        <taxon>Eukaryota</taxon>
        <taxon>Fungi</taxon>
        <taxon>Dikarya</taxon>
        <taxon>Ascomycota</taxon>
        <taxon>Pezizomycotina</taxon>
        <taxon>Eurotiomycetes</taxon>
        <taxon>Eurotiomycetidae</taxon>
        <taxon>Eurotiales</taxon>
        <taxon>Trichocomaceae</taxon>
        <taxon>Talaromyces</taxon>
        <taxon>Talaromyces sect. Bacilispori</taxon>
    </lineage>
</organism>
<dbReference type="SUPFAM" id="SSF103473">
    <property type="entry name" value="MFS general substrate transporter"/>
    <property type="match status" value="1"/>
</dbReference>
<evidence type="ECO:0000256" key="3">
    <source>
        <dbReference type="ARBA" id="ARBA00022448"/>
    </source>
</evidence>
<evidence type="ECO:0000256" key="4">
    <source>
        <dbReference type="ARBA" id="ARBA00022692"/>
    </source>
</evidence>
<feature type="transmembrane region" description="Helical" evidence="9">
    <location>
        <begin position="7"/>
        <end position="25"/>
    </location>
</feature>
<evidence type="ECO:0000256" key="6">
    <source>
        <dbReference type="ARBA" id="ARBA00023136"/>
    </source>
</evidence>
<reference evidence="11" key="1">
    <citation type="submission" date="2021-12" db="EMBL/GenBank/DDBJ databases">
        <title>Convergent genome expansion in fungi linked to evolution of root-endophyte symbiosis.</title>
        <authorList>
            <consortium name="DOE Joint Genome Institute"/>
            <person name="Ke Y.-H."/>
            <person name="Bonito G."/>
            <person name="Liao H.-L."/>
            <person name="Looney B."/>
            <person name="Rojas-Flechas A."/>
            <person name="Nash J."/>
            <person name="Hameed K."/>
            <person name="Schadt C."/>
            <person name="Martin F."/>
            <person name="Crous P.W."/>
            <person name="Miettinen O."/>
            <person name="Magnuson J.K."/>
            <person name="Labbe J."/>
            <person name="Jacobson D."/>
            <person name="Doktycz M.J."/>
            <person name="Veneault-Fourrey C."/>
            <person name="Kuo A."/>
            <person name="Mondo S."/>
            <person name="Calhoun S."/>
            <person name="Riley R."/>
            <person name="Ohm R."/>
            <person name="LaButti K."/>
            <person name="Andreopoulos B."/>
            <person name="Pangilinan J."/>
            <person name="Nolan M."/>
            <person name="Tritt A."/>
            <person name="Clum A."/>
            <person name="Lipzen A."/>
            <person name="Daum C."/>
            <person name="Barry K."/>
            <person name="Grigoriev I.V."/>
            <person name="Vilgalys R."/>
        </authorList>
    </citation>
    <scope>NUCLEOTIDE SEQUENCE</scope>
    <source>
        <strain evidence="11">PMI_201</strain>
    </source>
</reference>
<keyword evidence="3 7" id="KW-0813">Transport</keyword>
<feature type="transmembrane region" description="Helical" evidence="9">
    <location>
        <begin position="409"/>
        <end position="428"/>
    </location>
</feature>
<dbReference type="GO" id="GO:0016020">
    <property type="term" value="C:membrane"/>
    <property type="evidence" value="ECO:0007669"/>
    <property type="project" value="UniProtKB-SubCell"/>
</dbReference>
<dbReference type="InterPro" id="IPR036259">
    <property type="entry name" value="MFS_trans_sf"/>
</dbReference>
<feature type="compositionally biased region" description="Polar residues" evidence="8">
    <location>
        <begin position="509"/>
        <end position="520"/>
    </location>
</feature>
<dbReference type="CDD" id="cd17356">
    <property type="entry name" value="MFS_HXT"/>
    <property type="match status" value="1"/>
</dbReference>
<feature type="compositionally biased region" description="Basic and acidic residues" evidence="8">
    <location>
        <begin position="497"/>
        <end position="508"/>
    </location>
</feature>
<dbReference type="PROSITE" id="PS50850">
    <property type="entry name" value="MFS"/>
    <property type="match status" value="1"/>
</dbReference>
<dbReference type="InterPro" id="IPR005828">
    <property type="entry name" value="MFS_sugar_transport-like"/>
</dbReference>
<feature type="transmembrane region" description="Helical" evidence="9">
    <location>
        <begin position="440"/>
        <end position="462"/>
    </location>
</feature>
<evidence type="ECO:0000256" key="7">
    <source>
        <dbReference type="RuleBase" id="RU003346"/>
    </source>
</evidence>
<feature type="region of interest" description="Disordered" evidence="8">
    <location>
        <begin position="497"/>
        <end position="520"/>
    </location>
</feature>
<dbReference type="RefSeq" id="XP_046068374.1">
    <property type="nucleotide sequence ID" value="XM_046221818.1"/>
</dbReference>
<dbReference type="FunFam" id="1.20.1250.20:FF:000026">
    <property type="entry name" value="MFS quinate transporter QutD"/>
    <property type="match status" value="1"/>
</dbReference>
<dbReference type="EMBL" id="JAJTJA010000011">
    <property type="protein sequence ID" value="KAH8692377.1"/>
    <property type="molecule type" value="Genomic_DNA"/>
</dbReference>
<dbReference type="PROSITE" id="PS00217">
    <property type="entry name" value="SUGAR_TRANSPORT_2"/>
    <property type="match status" value="1"/>
</dbReference>
<dbReference type="GO" id="GO:0005351">
    <property type="term" value="F:carbohydrate:proton symporter activity"/>
    <property type="evidence" value="ECO:0007669"/>
    <property type="project" value="TreeGrafter"/>
</dbReference>
<evidence type="ECO:0000259" key="10">
    <source>
        <dbReference type="PROSITE" id="PS50850"/>
    </source>
</evidence>
<comment type="similarity">
    <text evidence="2 7">Belongs to the major facilitator superfamily. Sugar transporter (TC 2.A.1.1) family.</text>
</comment>
<dbReference type="NCBIfam" id="TIGR00879">
    <property type="entry name" value="SP"/>
    <property type="match status" value="1"/>
</dbReference>
<evidence type="ECO:0000256" key="2">
    <source>
        <dbReference type="ARBA" id="ARBA00010992"/>
    </source>
</evidence>
<feature type="transmembrane region" description="Helical" evidence="9">
    <location>
        <begin position="183"/>
        <end position="204"/>
    </location>
</feature>
<keyword evidence="4 9" id="KW-0812">Transmembrane</keyword>
<dbReference type="Pfam" id="PF00083">
    <property type="entry name" value="Sugar_tr"/>
    <property type="match status" value="1"/>
</dbReference>
<dbReference type="PANTHER" id="PTHR48022">
    <property type="entry name" value="PLASTIDIC GLUCOSE TRANSPORTER 4"/>
    <property type="match status" value="1"/>
</dbReference>
<feature type="transmembrane region" description="Helical" evidence="9">
    <location>
        <begin position="314"/>
        <end position="334"/>
    </location>
</feature>
<dbReference type="InterPro" id="IPR050360">
    <property type="entry name" value="MFS_Sugar_Transporters"/>
</dbReference>
<dbReference type="InterPro" id="IPR005829">
    <property type="entry name" value="Sugar_transporter_CS"/>
</dbReference>
<keyword evidence="12" id="KW-1185">Reference proteome</keyword>
<feature type="transmembrane region" description="Helical" evidence="9">
    <location>
        <begin position="64"/>
        <end position="83"/>
    </location>
</feature>
<feature type="transmembrane region" description="Helical" evidence="9">
    <location>
        <begin position="371"/>
        <end position="388"/>
    </location>
</feature>
<gene>
    <name evidence="11" type="ORF">BGW36DRAFT_45098</name>
</gene>
<dbReference type="PROSITE" id="PS00216">
    <property type="entry name" value="SUGAR_TRANSPORT_1"/>
    <property type="match status" value="1"/>
</dbReference>
<feature type="transmembrane region" description="Helical" evidence="9">
    <location>
        <begin position="90"/>
        <end position="109"/>
    </location>
</feature>
<evidence type="ECO:0000256" key="8">
    <source>
        <dbReference type="SAM" id="MobiDB-lite"/>
    </source>
</evidence>
<dbReference type="AlphaFoldDB" id="A0AAD4KJ67"/>
<name>A0AAD4KJ67_9EURO</name>
<dbReference type="PRINTS" id="PR00171">
    <property type="entry name" value="SUGRTRNSPORT"/>
</dbReference>
<dbReference type="InterPro" id="IPR020846">
    <property type="entry name" value="MFS_dom"/>
</dbReference>
<feature type="transmembrane region" description="Helical" evidence="9">
    <location>
        <begin position="150"/>
        <end position="168"/>
    </location>
</feature>
<sequence length="520" mass="57204">MGFFKNYRVYVLTTVAYSGSLLFGYDTGVMGSVLALTSFKKDFGLPTDSSGFASSANAQVSSNVVSLLTAGCFFGSIFAAFLNDRIGRRYSLMLFCLVFMLGAAIQVGAHHEIGMIYGGRVVAGLGIGGMSAITPVFVSENCLPETRGRVAGLFQEFLVIGSTFAYWLDYGVSLRVAPSTQQWRIPVAIQLIPGGLMFTGLFFLKESPRWLMRKGRHEEAHSSLAYIRNEPEDSESVMKEIAEIRASLEEELAATEGVTWKEAISKGNRYRFFLAFCLMFWQQFSGTNSIGYYAPEIFQTVGVSKTNASLFATGVYGSVKVVMTLIFLLVGIDFIGRKRALMGGAVWMAAMMFIIGAVLATHPPDVKSDTVSPASMAMVVMIYLYVIGYSASWGPTPWVYVSEIFPTRLRAYGVGLAAATQWLFNFVITEITPQAVNHIGWRTFLMFGIFCLAMGIFVTFFVKETKGRSLEDMDVLFGTVDAEQRAADVEQVMSKNRIEHEENVDESRAANTTTTEIGKA</sequence>
<protein>
    <submittedName>
        <fullName evidence="11">General substrate transporter</fullName>
    </submittedName>
</protein>
<dbReference type="InterPro" id="IPR003663">
    <property type="entry name" value="Sugar/inositol_transpt"/>
</dbReference>
<dbReference type="PANTHER" id="PTHR48022:SF23">
    <property type="entry name" value="MAJOR FACILITATOR SUPERFAMILY (MFS) PROFILE DOMAIN-CONTAINING PROTEIN"/>
    <property type="match status" value="1"/>
</dbReference>
<dbReference type="Gene3D" id="1.20.1250.20">
    <property type="entry name" value="MFS general substrate transporter like domains"/>
    <property type="match status" value="1"/>
</dbReference>
<evidence type="ECO:0000256" key="1">
    <source>
        <dbReference type="ARBA" id="ARBA00004141"/>
    </source>
</evidence>